<accession>A0A3A8ATC6</accession>
<dbReference type="Gene3D" id="2.30.30.40">
    <property type="entry name" value="SH3 Domains"/>
    <property type="match status" value="1"/>
</dbReference>
<organism evidence="2 3">
    <name type="scientific">Roseovarius spongiae</name>
    <dbReference type="NCBI Taxonomy" id="2320272"/>
    <lineage>
        <taxon>Bacteria</taxon>
        <taxon>Pseudomonadati</taxon>
        <taxon>Pseudomonadota</taxon>
        <taxon>Alphaproteobacteria</taxon>
        <taxon>Rhodobacterales</taxon>
        <taxon>Roseobacteraceae</taxon>
        <taxon>Roseovarius</taxon>
    </lineage>
</organism>
<sequence length="239" mass="25612">MILAAALLGASAMSAAAQSPLDGHGPDAWAVTGVAADDTLNLRAGPGTRYPRIAKLAPNARGIDMVVCVPTLTYQQYRALEAAGHKFAARWCLVRLGERLGWANAAYLAEDAGGPAALDAGIPTDGPEAALPGVVHDFMTRWINGDFYRDRGALRRYVTPDIADHLLADTGADNLLDGQDHDIRDLDVTWGEPPILRGRANLVAHYRNFGQAQRLEFGMARVPGSDRFAIIEIGGPFDE</sequence>
<protein>
    <recommendedName>
        <fullName evidence="4">SH3 domain-containing protein</fullName>
    </recommendedName>
</protein>
<comment type="caution">
    <text evidence="2">The sequence shown here is derived from an EMBL/GenBank/DDBJ whole genome shotgun (WGS) entry which is preliminary data.</text>
</comment>
<gene>
    <name evidence="2" type="ORF">D6850_07920</name>
</gene>
<feature type="signal peptide" evidence="1">
    <location>
        <begin position="1"/>
        <end position="17"/>
    </location>
</feature>
<keyword evidence="3" id="KW-1185">Reference proteome</keyword>
<feature type="chain" id="PRO_5017254732" description="SH3 domain-containing protein" evidence="1">
    <location>
        <begin position="18"/>
        <end position="239"/>
    </location>
</feature>
<evidence type="ECO:0000256" key="1">
    <source>
        <dbReference type="SAM" id="SignalP"/>
    </source>
</evidence>
<dbReference type="Proteomes" id="UP000281128">
    <property type="component" value="Unassembled WGS sequence"/>
</dbReference>
<proteinExistence type="predicted"/>
<evidence type="ECO:0008006" key="4">
    <source>
        <dbReference type="Google" id="ProtNLM"/>
    </source>
</evidence>
<name>A0A3A8ATC6_9RHOB</name>
<dbReference type="AlphaFoldDB" id="A0A3A8ATC6"/>
<evidence type="ECO:0000313" key="3">
    <source>
        <dbReference type="Proteomes" id="UP000281128"/>
    </source>
</evidence>
<dbReference type="EMBL" id="RAPE01000002">
    <property type="protein sequence ID" value="RKF14794.1"/>
    <property type="molecule type" value="Genomic_DNA"/>
</dbReference>
<keyword evidence="1" id="KW-0732">Signal</keyword>
<evidence type="ECO:0000313" key="2">
    <source>
        <dbReference type="EMBL" id="RKF14794.1"/>
    </source>
</evidence>
<reference evidence="2 3" key="1">
    <citation type="submission" date="2018-09" db="EMBL/GenBank/DDBJ databases">
        <title>Roseovarius spongiae sp. nov., isolated from a marine sponge.</title>
        <authorList>
            <person name="Zhuang L."/>
            <person name="Luo L."/>
        </authorList>
    </citation>
    <scope>NUCLEOTIDE SEQUENCE [LARGE SCALE GENOMIC DNA]</scope>
    <source>
        <strain evidence="2 3">HN-E21</strain>
    </source>
</reference>